<evidence type="ECO:0000313" key="1">
    <source>
        <dbReference type="EMBL" id="QYL18686.1"/>
    </source>
</evidence>
<dbReference type="EMBL" id="CP080333">
    <property type="protein sequence ID" value="QYL18686.1"/>
    <property type="molecule type" value="Genomic_DNA"/>
</dbReference>
<protein>
    <submittedName>
        <fullName evidence="1">Uncharacterized protein</fullName>
    </submittedName>
</protein>
<name>A0ABX8VLM5_9MYCO</name>
<gene>
    <name evidence="1" type="ORF">K0O64_09425</name>
</gene>
<accession>A0ABX8VLM5</accession>
<dbReference type="RefSeq" id="WP_125477422.1">
    <property type="nucleotide sequence ID" value="NZ_BAAAVX010000076.1"/>
</dbReference>
<evidence type="ECO:0000313" key="2">
    <source>
        <dbReference type="Proteomes" id="UP000825367"/>
    </source>
</evidence>
<reference evidence="1 2" key="1">
    <citation type="submission" date="2021-07" db="EMBL/GenBank/DDBJ databases">
        <title>Whole genome sequencing of non-tuberculosis mycobacteria type-strains.</title>
        <authorList>
            <person name="Igarashi Y."/>
            <person name="Osugi A."/>
            <person name="Mitarai S."/>
        </authorList>
    </citation>
    <scope>NUCLEOTIDE SEQUENCE [LARGE SCALE GENOMIC DNA]</scope>
    <source>
        <strain evidence="1 2">JCM 16370</strain>
    </source>
</reference>
<organism evidence="1 2">
    <name type="scientific">Mycolicibacterium pallens</name>
    <dbReference type="NCBI Taxonomy" id="370524"/>
    <lineage>
        <taxon>Bacteria</taxon>
        <taxon>Bacillati</taxon>
        <taxon>Actinomycetota</taxon>
        <taxon>Actinomycetes</taxon>
        <taxon>Mycobacteriales</taxon>
        <taxon>Mycobacteriaceae</taxon>
        <taxon>Mycolicibacterium</taxon>
    </lineage>
</organism>
<keyword evidence="2" id="KW-1185">Reference proteome</keyword>
<sequence length="80" mass="8499">MTEGTVTGKSTAENELAELARQAAWGLMKGGHLDMWEDGKAALSQRLDTLEAAERAGIHIDRAAEGIGQIYTRAEVDGAS</sequence>
<dbReference type="Proteomes" id="UP000825367">
    <property type="component" value="Chromosome"/>
</dbReference>
<proteinExistence type="predicted"/>